<gene>
    <name evidence="3" type="ORF">QEG99_01800</name>
</gene>
<evidence type="ECO:0000259" key="2">
    <source>
        <dbReference type="Pfam" id="PF01732"/>
    </source>
</evidence>
<name>A0ABY8LUS4_9BACT</name>
<proteinExistence type="predicted"/>
<evidence type="ECO:0000256" key="1">
    <source>
        <dbReference type="SAM" id="Coils"/>
    </source>
</evidence>
<dbReference type="PRINTS" id="PR00840">
    <property type="entry name" value="Y06768FAMILY"/>
</dbReference>
<reference evidence="3" key="1">
    <citation type="submission" date="2023-04" db="EMBL/GenBank/DDBJ databases">
        <title>Completed genome of Mycoplasma lagogenitalium type strain 12MS.</title>
        <authorList>
            <person name="Spergser J."/>
        </authorList>
    </citation>
    <scope>NUCLEOTIDE SEQUENCE</scope>
    <source>
        <strain evidence="3">12MS</strain>
    </source>
</reference>
<protein>
    <recommendedName>
        <fullName evidence="2">DUF31 domain-containing protein</fullName>
    </recommendedName>
</protein>
<dbReference type="EMBL" id="CP122979">
    <property type="protein sequence ID" value="WGI37000.1"/>
    <property type="molecule type" value="Genomic_DNA"/>
</dbReference>
<dbReference type="RefSeq" id="WP_280102303.1">
    <property type="nucleotide sequence ID" value="NZ_CP122979.1"/>
</dbReference>
<dbReference type="NCBIfam" id="NF045842">
    <property type="entry name" value="MIP_near_MIB"/>
    <property type="match status" value="1"/>
</dbReference>
<keyword evidence="1" id="KW-0175">Coiled coil</keyword>
<dbReference type="PROSITE" id="PS51257">
    <property type="entry name" value="PROKAR_LIPOPROTEIN"/>
    <property type="match status" value="1"/>
</dbReference>
<keyword evidence="4" id="KW-1185">Reference proteome</keyword>
<dbReference type="Proteomes" id="UP001179842">
    <property type="component" value="Chromosome"/>
</dbReference>
<dbReference type="InterPro" id="IPR022382">
    <property type="entry name" value="Mycoplasma_peptidase_DUF31"/>
</dbReference>
<accession>A0ABY8LUS4</accession>
<sequence>MKKTKKFLLLNSTILLPIPLLLSCNESKSNEKASEIFEDKEKSDTKKLSEIIEKITIKDDSWKFSNSFGIPVPKSETYFTELNLATSKMEYQLEGENSDKIDSKIIALIPEREKENNLNVSNLHGKGTFTLEFWLKDNPQVKITKNYLVEGFNHNPFNTDSSGSIPIENVQELQENTLEKYIKANQLQRFESDNKDYVETLKRQFTFDKPFDINDIRTELKISEEEKKKYDELAKEAKIDSYDDAKLKGFTLPTYKEGKVEGLLLNDRPEVVKGPSWVDAVGRDQWQIKGVPRYLVNQKWKDAALQTFQVLFTNTLSEEEKTSTSTSGTMWIMDFEKPENGKYPTKWYFGTNVHVAEAITNKTRSFSIARLNKDAGIRTKFKVVGFDENFTRFTFQNNLGDPMIKTIYSGKDYLNSKPSDFLATEQKEKFKDNEEFVDFAVIEIDFSKPAKESISADVAKSSKHYEWADKFKTENREDLVKLITNDYATETDKHIKFLKTSYLKNYSQIDRPLNKNETYNGDDLYIVGYPASKSDYLLDMYADADQIEAGKYGMEFSLWTNADRKFYDAIKVDPVTNNFINFSEKEINQGNYLSYQIGYRTYTDKPGVTDEFYAVHRLGKDLHTAPDGTKFIASGLAYLPKHYAPGGGASGSSVRNQNNELVAVYHAANSTARTGLAVAFRSEGYDYKGALGTYNLPQYDLIYGGGKDQKTSYRQALLSQYQSNSSFKTNLFPNGVNEIPEEFKFTNETQKEQNGNSTPSAS</sequence>
<evidence type="ECO:0000313" key="4">
    <source>
        <dbReference type="Proteomes" id="UP001179842"/>
    </source>
</evidence>
<dbReference type="InterPro" id="IPR022381">
    <property type="entry name" value="Uncharacterised_MG067"/>
</dbReference>
<feature type="domain" description="DUF31" evidence="2">
    <location>
        <begin position="297"/>
        <end position="667"/>
    </location>
</feature>
<evidence type="ECO:0000313" key="3">
    <source>
        <dbReference type="EMBL" id="WGI37000.1"/>
    </source>
</evidence>
<dbReference type="Pfam" id="PF01732">
    <property type="entry name" value="Mycop_pep_DUF31"/>
    <property type="match status" value="1"/>
</dbReference>
<feature type="coiled-coil region" evidence="1">
    <location>
        <begin position="213"/>
        <end position="240"/>
    </location>
</feature>
<dbReference type="NCBIfam" id="NF045841">
    <property type="entry name" value="Ig_SerProt_MIP"/>
    <property type="match status" value="1"/>
</dbReference>
<organism evidence="3 4">
    <name type="scientific">Mesomycoplasma lagogenitalium</name>
    <dbReference type="NCBI Taxonomy" id="171286"/>
    <lineage>
        <taxon>Bacteria</taxon>
        <taxon>Bacillati</taxon>
        <taxon>Mycoplasmatota</taxon>
        <taxon>Mycoplasmoidales</taxon>
        <taxon>Metamycoplasmataceae</taxon>
        <taxon>Mesomycoplasma</taxon>
    </lineage>
</organism>